<proteinExistence type="predicted"/>
<reference evidence="3 4" key="1">
    <citation type="journal article" date="2015" name="Genome Biol.">
        <title>Comparative genomics of Steinernema reveals deeply conserved gene regulatory networks.</title>
        <authorList>
            <person name="Dillman A.R."/>
            <person name="Macchietto M."/>
            <person name="Porter C.F."/>
            <person name="Rogers A."/>
            <person name="Williams B."/>
            <person name="Antoshechkin I."/>
            <person name="Lee M.M."/>
            <person name="Goodwin Z."/>
            <person name="Lu X."/>
            <person name="Lewis E.E."/>
            <person name="Goodrich-Blair H."/>
            <person name="Stock S.P."/>
            <person name="Adams B.J."/>
            <person name="Sternberg P.W."/>
            <person name="Mortazavi A."/>
        </authorList>
    </citation>
    <scope>NUCLEOTIDE SEQUENCE [LARGE SCALE GENOMIC DNA]</scope>
    <source>
        <strain evidence="3 4">ALL</strain>
    </source>
</reference>
<keyword evidence="1" id="KW-0812">Transmembrane</keyword>
<sequence length="90" mass="10053">MKLLLAFLCSAIVTCLPRINEAAIVQHVPTPRTVTQPCGCPQISFPVYYACNHSNGRCELKTIEWFGPVLMMIAGSCILLNIFLILKLFR</sequence>
<reference evidence="3 4" key="2">
    <citation type="journal article" date="2019" name="G3 (Bethesda)">
        <title>Hybrid Assembly of the Genome of the Entomopathogenic Nematode Steinernema carpocapsae Identifies the X-Chromosome.</title>
        <authorList>
            <person name="Serra L."/>
            <person name="Macchietto M."/>
            <person name="Macias-Munoz A."/>
            <person name="McGill C.J."/>
            <person name="Rodriguez I.M."/>
            <person name="Rodriguez B."/>
            <person name="Murad R."/>
            <person name="Mortazavi A."/>
        </authorList>
    </citation>
    <scope>NUCLEOTIDE SEQUENCE [LARGE SCALE GENOMIC DNA]</scope>
    <source>
        <strain evidence="3 4">ALL</strain>
    </source>
</reference>
<evidence type="ECO:0000313" key="4">
    <source>
        <dbReference type="Proteomes" id="UP000298663"/>
    </source>
</evidence>
<feature type="transmembrane region" description="Helical" evidence="1">
    <location>
        <begin position="65"/>
        <end position="86"/>
    </location>
</feature>
<evidence type="ECO:0000256" key="2">
    <source>
        <dbReference type="SAM" id="SignalP"/>
    </source>
</evidence>
<evidence type="ECO:0000313" key="3">
    <source>
        <dbReference type="EMBL" id="TKR63518.1"/>
    </source>
</evidence>
<organism evidence="3 4">
    <name type="scientific">Steinernema carpocapsae</name>
    <name type="common">Entomopathogenic nematode</name>
    <dbReference type="NCBI Taxonomy" id="34508"/>
    <lineage>
        <taxon>Eukaryota</taxon>
        <taxon>Metazoa</taxon>
        <taxon>Ecdysozoa</taxon>
        <taxon>Nematoda</taxon>
        <taxon>Chromadorea</taxon>
        <taxon>Rhabditida</taxon>
        <taxon>Tylenchina</taxon>
        <taxon>Panagrolaimomorpha</taxon>
        <taxon>Strongyloidoidea</taxon>
        <taxon>Steinernematidae</taxon>
        <taxon>Steinernema</taxon>
    </lineage>
</organism>
<gene>
    <name evidence="3" type="ORF">L596_027336</name>
</gene>
<feature type="chain" id="PRO_5020580904" evidence="2">
    <location>
        <begin position="23"/>
        <end position="90"/>
    </location>
</feature>
<protein>
    <submittedName>
        <fullName evidence="3">Uncharacterized protein</fullName>
    </submittedName>
</protein>
<keyword evidence="1" id="KW-1133">Transmembrane helix</keyword>
<dbReference type="AlphaFoldDB" id="A0A4U5M407"/>
<comment type="caution">
    <text evidence="3">The sequence shown here is derived from an EMBL/GenBank/DDBJ whole genome shotgun (WGS) entry which is preliminary data.</text>
</comment>
<dbReference type="EMBL" id="AZBU02000010">
    <property type="protein sequence ID" value="TKR63518.1"/>
    <property type="molecule type" value="Genomic_DNA"/>
</dbReference>
<dbReference type="Proteomes" id="UP000298663">
    <property type="component" value="Unassembled WGS sequence"/>
</dbReference>
<evidence type="ECO:0000256" key="1">
    <source>
        <dbReference type="SAM" id="Phobius"/>
    </source>
</evidence>
<keyword evidence="2" id="KW-0732">Signal</keyword>
<keyword evidence="1" id="KW-0472">Membrane</keyword>
<accession>A0A4U5M407</accession>
<feature type="signal peptide" evidence="2">
    <location>
        <begin position="1"/>
        <end position="22"/>
    </location>
</feature>
<name>A0A4U5M407_STECR</name>
<keyword evidence="4" id="KW-1185">Reference proteome</keyword>